<dbReference type="PANTHER" id="PTHR31286:SF167">
    <property type="entry name" value="OS09G0268800 PROTEIN"/>
    <property type="match status" value="1"/>
</dbReference>
<gene>
    <name evidence="4" type="ORF">EZV62_025186</name>
</gene>
<evidence type="ECO:0000256" key="1">
    <source>
        <dbReference type="PROSITE-ProRule" id="PRU00047"/>
    </source>
</evidence>
<feature type="region of interest" description="Disordered" evidence="2">
    <location>
        <begin position="268"/>
        <end position="321"/>
    </location>
</feature>
<evidence type="ECO:0000313" key="5">
    <source>
        <dbReference type="Proteomes" id="UP000323000"/>
    </source>
</evidence>
<keyword evidence="1" id="KW-0863">Zinc-finger</keyword>
<evidence type="ECO:0000313" key="4">
    <source>
        <dbReference type="EMBL" id="TXG49311.1"/>
    </source>
</evidence>
<keyword evidence="1" id="KW-0479">Metal-binding</keyword>
<dbReference type="InterPro" id="IPR001878">
    <property type="entry name" value="Znf_CCHC"/>
</dbReference>
<reference evidence="5" key="1">
    <citation type="journal article" date="2019" name="Gigascience">
        <title>De novo genome assembly of the endangered Acer yangbiense, a plant species with extremely small populations endemic to Yunnan Province, China.</title>
        <authorList>
            <person name="Yang J."/>
            <person name="Wariss H.M."/>
            <person name="Tao L."/>
            <person name="Zhang R."/>
            <person name="Yun Q."/>
            <person name="Hollingsworth P."/>
            <person name="Dao Z."/>
            <person name="Luo G."/>
            <person name="Guo H."/>
            <person name="Ma Y."/>
            <person name="Sun W."/>
        </authorList>
    </citation>
    <scope>NUCLEOTIDE SEQUENCE [LARGE SCALE GENOMIC DNA]</scope>
    <source>
        <strain evidence="5">cv. Malutang</strain>
    </source>
</reference>
<accession>A0A5C7GXK2</accession>
<evidence type="ECO:0000256" key="2">
    <source>
        <dbReference type="SAM" id="MobiDB-lite"/>
    </source>
</evidence>
<dbReference type="InterPro" id="IPR025558">
    <property type="entry name" value="DUF4283"/>
</dbReference>
<sequence length="466" mass="51374">MGLEEIERLCASMSIKDREGPVRTLNAGLKMGGAQKMALCLAGKILSPDLVNMDAFRSLIARIWKVRGGVEIEVITNNVYAFHFQLSEDRRKVFASGPWKFDDSLIVLEEPTGTRSIKGLKFDKVDFWVQISNLPLLCMTREIAKFLGGIVGEVREVDSRPMGDCLGKFVRVRVAVDITKPLRRFLRVDVLSDGEETIMPSFCFRCGLLGHTVRGCPDGDCHSPINSKDLQYGVWMRAVAPAKPVGNREWNPWHNLGNFRRQNYGLEGGRGQNHWRPNSGERPRSQGMAARLVSERKVKSGDGNSNRGDISGSGKGKSVMSEEMRVNGLDKDALAVTDDGLGPNGIFVFGSSIDKANSGGPTNVEMSGLVDRLSLGHYGPANNMFEGIISGSVTNTTGVAECIGPPSVVDVHARRLVVRGGEWVSGKKQQDRIRGVWRSHTRMLHVEKGRRGDCRVFHGWEQETQG</sequence>
<dbReference type="PANTHER" id="PTHR31286">
    <property type="entry name" value="GLYCINE-RICH CELL WALL STRUCTURAL PROTEIN 1.8-LIKE"/>
    <property type="match status" value="1"/>
</dbReference>
<protein>
    <recommendedName>
        <fullName evidence="3">CCHC-type domain-containing protein</fullName>
    </recommendedName>
</protein>
<feature type="domain" description="CCHC-type" evidence="3">
    <location>
        <begin position="203"/>
        <end position="218"/>
    </location>
</feature>
<dbReference type="GO" id="GO:0008270">
    <property type="term" value="F:zinc ion binding"/>
    <property type="evidence" value="ECO:0007669"/>
    <property type="project" value="UniProtKB-KW"/>
</dbReference>
<dbReference type="Proteomes" id="UP000323000">
    <property type="component" value="Chromosome 12"/>
</dbReference>
<dbReference type="Pfam" id="PF14111">
    <property type="entry name" value="DUF4283"/>
    <property type="match status" value="1"/>
</dbReference>
<dbReference type="PROSITE" id="PS50158">
    <property type="entry name" value="ZF_CCHC"/>
    <property type="match status" value="1"/>
</dbReference>
<dbReference type="InterPro" id="IPR040256">
    <property type="entry name" value="At4g02000-like"/>
</dbReference>
<dbReference type="EMBL" id="VAHF01000012">
    <property type="protein sequence ID" value="TXG49311.1"/>
    <property type="molecule type" value="Genomic_DNA"/>
</dbReference>
<dbReference type="GO" id="GO:0003676">
    <property type="term" value="F:nucleic acid binding"/>
    <property type="evidence" value="ECO:0007669"/>
    <property type="project" value="InterPro"/>
</dbReference>
<keyword evidence="1" id="KW-0862">Zinc</keyword>
<dbReference type="AlphaFoldDB" id="A0A5C7GXK2"/>
<dbReference type="OrthoDB" id="1804412at2759"/>
<name>A0A5C7GXK2_9ROSI</name>
<keyword evidence="5" id="KW-1185">Reference proteome</keyword>
<comment type="caution">
    <text evidence="4">The sequence shown here is derived from an EMBL/GenBank/DDBJ whole genome shotgun (WGS) entry which is preliminary data.</text>
</comment>
<evidence type="ECO:0000259" key="3">
    <source>
        <dbReference type="PROSITE" id="PS50158"/>
    </source>
</evidence>
<proteinExistence type="predicted"/>
<organism evidence="4 5">
    <name type="scientific">Acer yangbiense</name>
    <dbReference type="NCBI Taxonomy" id="1000413"/>
    <lineage>
        <taxon>Eukaryota</taxon>
        <taxon>Viridiplantae</taxon>
        <taxon>Streptophyta</taxon>
        <taxon>Embryophyta</taxon>
        <taxon>Tracheophyta</taxon>
        <taxon>Spermatophyta</taxon>
        <taxon>Magnoliopsida</taxon>
        <taxon>eudicotyledons</taxon>
        <taxon>Gunneridae</taxon>
        <taxon>Pentapetalae</taxon>
        <taxon>rosids</taxon>
        <taxon>malvids</taxon>
        <taxon>Sapindales</taxon>
        <taxon>Sapindaceae</taxon>
        <taxon>Hippocastanoideae</taxon>
        <taxon>Acereae</taxon>
        <taxon>Acer</taxon>
    </lineage>
</organism>